<accession>A0AAV9D275</accession>
<feature type="domain" description="MADS-box" evidence="6">
    <location>
        <begin position="121"/>
        <end position="169"/>
    </location>
</feature>
<dbReference type="PROSITE" id="PS50066">
    <property type="entry name" value="MADS_BOX_2"/>
    <property type="match status" value="1"/>
</dbReference>
<dbReference type="EMBL" id="JAUJYO010000016">
    <property type="protein sequence ID" value="KAK1294932.1"/>
    <property type="molecule type" value="Genomic_DNA"/>
</dbReference>
<dbReference type="GO" id="GO:0000981">
    <property type="term" value="F:DNA-binding transcription factor activity, RNA polymerase II-specific"/>
    <property type="evidence" value="ECO:0007669"/>
    <property type="project" value="InterPro"/>
</dbReference>
<dbReference type="InterPro" id="IPR036879">
    <property type="entry name" value="TF_MADSbox_sf"/>
</dbReference>
<dbReference type="InterPro" id="IPR050142">
    <property type="entry name" value="MADS-box/MEF2_TF"/>
</dbReference>
<dbReference type="InterPro" id="IPR002100">
    <property type="entry name" value="TF_MADSbox"/>
</dbReference>
<evidence type="ECO:0000256" key="3">
    <source>
        <dbReference type="ARBA" id="ARBA00023125"/>
    </source>
</evidence>
<dbReference type="AlphaFoldDB" id="A0AAV9D275"/>
<dbReference type="PRINTS" id="PR00404">
    <property type="entry name" value="MADSDOMAIN"/>
</dbReference>
<gene>
    <name evidence="7" type="primary">AGL80</name>
    <name evidence="7" type="ORF">QJS10_CPA16g00477</name>
</gene>
<dbReference type="CDD" id="cd00266">
    <property type="entry name" value="MADS_SRF_like"/>
    <property type="match status" value="1"/>
</dbReference>
<name>A0AAV9D275_ACOCL</name>
<reference evidence="7" key="2">
    <citation type="submission" date="2023-06" db="EMBL/GenBank/DDBJ databases">
        <authorList>
            <person name="Ma L."/>
            <person name="Liu K.-W."/>
            <person name="Li Z."/>
            <person name="Hsiao Y.-Y."/>
            <person name="Qi Y."/>
            <person name="Fu T."/>
            <person name="Tang G."/>
            <person name="Zhang D."/>
            <person name="Sun W.-H."/>
            <person name="Liu D.-K."/>
            <person name="Li Y."/>
            <person name="Chen G.-Z."/>
            <person name="Liu X.-D."/>
            <person name="Liao X.-Y."/>
            <person name="Jiang Y.-T."/>
            <person name="Yu X."/>
            <person name="Hao Y."/>
            <person name="Huang J."/>
            <person name="Zhao X.-W."/>
            <person name="Ke S."/>
            <person name="Chen Y.-Y."/>
            <person name="Wu W.-L."/>
            <person name="Hsu J.-L."/>
            <person name="Lin Y.-F."/>
            <person name="Huang M.-D."/>
            <person name="Li C.-Y."/>
            <person name="Huang L."/>
            <person name="Wang Z.-W."/>
            <person name="Zhao X."/>
            <person name="Zhong W.-Y."/>
            <person name="Peng D.-H."/>
            <person name="Ahmad S."/>
            <person name="Lan S."/>
            <person name="Zhang J.-S."/>
            <person name="Tsai W.-C."/>
            <person name="Van De Peer Y."/>
            <person name="Liu Z.-J."/>
        </authorList>
    </citation>
    <scope>NUCLEOTIDE SEQUENCE</scope>
    <source>
        <strain evidence="7">CP</strain>
        <tissue evidence="7">Leaves</tissue>
    </source>
</reference>
<dbReference type="Proteomes" id="UP001180020">
    <property type="component" value="Unassembled WGS sequence"/>
</dbReference>
<dbReference type="GO" id="GO:0000987">
    <property type="term" value="F:cis-regulatory region sequence-specific DNA binding"/>
    <property type="evidence" value="ECO:0007669"/>
    <property type="project" value="InterPro"/>
</dbReference>
<dbReference type="GO" id="GO:0045944">
    <property type="term" value="P:positive regulation of transcription by RNA polymerase II"/>
    <property type="evidence" value="ECO:0007669"/>
    <property type="project" value="InterPro"/>
</dbReference>
<protein>
    <submittedName>
        <fullName evidence="7">Agamous-like MADS-box protein AGL80</fullName>
    </submittedName>
</protein>
<evidence type="ECO:0000259" key="6">
    <source>
        <dbReference type="PROSITE" id="PS50066"/>
    </source>
</evidence>
<evidence type="ECO:0000313" key="8">
    <source>
        <dbReference type="Proteomes" id="UP001180020"/>
    </source>
</evidence>
<keyword evidence="8" id="KW-1185">Reference proteome</keyword>
<keyword evidence="4" id="KW-0804">Transcription</keyword>
<organism evidence="7 8">
    <name type="scientific">Acorus calamus</name>
    <name type="common">Sweet flag</name>
    <dbReference type="NCBI Taxonomy" id="4465"/>
    <lineage>
        <taxon>Eukaryota</taxon>
        <taxon>Viridiplantae</taxon>
        <taxon>Streptophyta</taxon>
        <taxon>Embryophyta</taxon>
        <taxon>Tracheophyta</taxon>
        <taxon>Spermatophyta</taxon>
        <taxon>Magnoliopsida</taxon>
        <taxon>Liliopsida</taxon>
        <taxon>Acoraceae</taxon>
        <taxon>Acorus</taxon>
    </lineage>
</organism>
<dbReference type="GO" id="GO:0046983">
    <property type="term" value="F:protein dimerization activity"/>
    <property type="evidence" value="ECO:0007669"/>
    <property type="project" value="InterPro"/>
</dbReference>
<dbReference type="SMART" id="SM00432">
    <property type="entry name" value="MADS"/>
    <property type="match status" value="1"/>
</dbReference>
<evidence type="ECO:0000313" key="7">
    <source>
        <dbReference type="EMBL" id="KAK1294932.1"/>
    </source>
</evidence>
<dbReference type="GO" id="GO:0005634">
    <property type="term" value="C:nucleus"/>
    <property type="evidence" value="ECO:0007669"/>
    <property type="project" value="UniProtKB-SubCell"/>
</dbReference>
<evidence type="ECO:0000256" key="4">
    <source>
        <dbReference type="ARBA" id="ARBA00023163"/>
    </source>
</evidence>
<dbReference type="InterPro" id="IPR033897">
    <property type="entry name" value="SRF-like_MADS-box"/>
</dbReference>
<dbReference type="SUPFAM" id="SSF55455">
    <property type="entry name" value="SRF-like"/>
    <property type="match status" value="1"/>
</dbReference>
<reference evidence="7" key="1">
    <citation type="journal article" date="2023" name="Nat. Commun.">
        <title>Diploid and tetraploid genomes of Acorus and the evolution of monocots.</title>
        <authorList>
            <person name="Ma L."/>
            <person name="Liu K.W."/>
            <person name="Li Z."/>
            <person name="Hsiao Y.Y."/>
            <person name="Qi Y."/>
            <person name="Fu T."/>
            <person name="Tang G.D."/>
            <person name="Zhang D."/>
            <person name="Sun W.H."/>
            <person name="Liu D.K."/>
            <person name="Li Y."/>
            <person name="Chen G.Z."/>
            <person name="Liu X.D."/>
            <person name="Liao X.Y."/>
            <person name="Jiang Y.T."/>
            <person name="Yu X."/>
            <person name="Hao Y."/>
            <person name="Huang J."/>
            <person name="Zhao X.W."/>
            <person name="Ke S."/>
            <person name="Chen Y.Y."/>
            <person name="Wu W.L."/>
            <person name="Hsu J.L."/>
            <person name="Lin Y.F."/>
            <person name="Huang M.D."/>
            <person name="Li C.Y."/>
            <person name="Huang L."/>
            <person name="Wang Z.W."/>
            <person name="Zhao X."/>
            <person name="Zhong W.Y."/>
            <person name="Peng D.H."/>
            <person name="Ahmad S."/>
            <person name="Lan S."/>
            <person name="Zhang J.S."/>
            <person name="Tsai W.C."/>
            <person name="Van de Peer Y."/>
            <person name="Liu Z.J."/>
        </authorList>
    </citation>
    <scope>NUCLEOTIDE SEQUENCE</scope>
    <source>
        <strain evidence="7">CP</strain>
    </source>
</reference>
<evidence type="ECO:0000256" key="2">
    <source>
        <dbReference type="ARBA" id="ARBA00023015"/>
    </source>
</evidence>
<dbReference type="PANTHER" id="PTHR48019">
    <property type="entry name" value="SERUM RESPONSE FACTOR HOMOLOG"/>
    <property type="match status" value="1"/>
</dbReference>
<evidence type="ECO:0000256" key="1">
    <source>
        <dbReference type="ARBA" id="ARBA00004123"/>
    </source>
</evidence>
<proteinExistence type="predicted"/>
<dbReference type="Gene3D" id="3.40.1810.10">
    <property type="entry name" value="Transcription factor, MADS-box"/>
    <property type="match status" value="1"/>
</dbReference>
<keyword evidence="5" id="KW-0539">Nucleus</keyword>
<comment type="caution">
    <text evidence="7">The sequence shown here is derived from an EMBL/GenBank/DDBJ whole genome shotgun (WGS) entry which is preliminary data.</text>
</comment>
<sequence length="348" mass="39254">MFGQSTNGGVNDNNSHESADDFERRIFSRFLNNDPNANSFYQKLDKLEKARGKTGADDSQLLDGLGDSFDTLSDGMDDKLKKAATTFVYSDEMKADDYAFRPDVNFLPGMEYSPKEHHPVMARNKIKLARIANDASRRATLKKRKNGMMKKVRELSTLCDVPACLVVYAAPTDRDPVAVWPENRAEAERVMERFCGQPAMERDRRMLNQEAFLCQRMTKSKEQIKKLDRENRQLELTNYSLGCLKGEGLDGLGMEDVTELLGLLESKAKAVGDRIEYLRRSRDVAVAAPPTVRMDVGVQAAMEEWRRQEWFMEMGFQNGEGPSRFFNNNSNIAGTSGVGWSGGFFPPL</sequence>
<keyword evidence="2" id="KW-0805">Transcription regulation</keyword>
<dbReference type="Pfam" id="PF00319">
    <property type="entry name" value="SRF-TF"/>
    <property type="match status" value="1"/>
</dbReference>
<comment type="subcellular location">
    <subcellularLocation>
        <location evidence="1">Nucleus</location>
    </subcellularLocation>
</comment>
<evidence type="ECO:0000256" key="5">
    <source>
        <dbReference type="ARBA" id="ARBA00023242"/>
    </source>
</evidence>
<keyword evidence="3" id="KW-0238">DNA-binding</keyword>